<reference evidence="1" key="1">
    <citation type="submission" date="2014-11" db="EMBL/GenBank/DDBJ databases">
        <authorList>
            <person name="Amaro Gonzalez C."/>
        </authorList>
    </citation>
    <scope>NUCLEOTIDE SEQUENCE</scope>
</reference>
<name>A0A0E9UMA0_ANGAN</name>
<dbReference type="EMBL" id="GBXM01042222">
    <property type="protein sequence ID" value="JAH66355.1"/>
    <property type="molecule type" value="Transcribed_RNA"/>
</dbReference>
<accession>A0A0E9UMA0</accession>
<proteinExistence type="predicted"/>
<organism evidence="1">
    <name type="scientific">Anguilla anguilla</name>
    <name type="common">European freshwater eel</name>
    <name type="synonym">Muraena anguilla</name>
    <dbReference type="NCBI Taxonomy" id="7936"/>
    <lineage>
        <taxon>Eukaryota</taxon>
        <taxon>Metazoa</taxon>
        <taxon>Chordata</taxon>
        <taxon>Craniata</taxon>
        <taxon>Vertebrata</taxon>
        <taxon>Euteleostomi</taxon>
        <taxon>Actinopterygii</taxon>
        <taxon>Neopterygii</taxon>
        <taxon>Teleostei</taxon>
        <taxon>Anguilliformes</taxon>
        <taxon>Anguillidae</taxon>
        <taxon>Anguilla</taxon>
    </lineage>
</organism>
<protein>
    <submittedName>
        <fullName evidence="1">Uncharacterized protein</fullName>
    </submittedName>
</protein>
<sequence>MTLIIKPLLCNKHTNLGYPLEGYSFMLDYV</sequence>
<dbReference type="AlphaFoldDB" id="A0A0E9UMA0"/>
<reference evidence="1" key="2">
    <citation type="journal article" date="2015" name="Fish Shellfish Immunol.">
        <title>Early steps in the European eel (Anguilla anguilla)-Vibrio vulnificus interaction in the gills: Role of the RtxA13 toxin.</title>
        <authorList>
            <person name="Callol A."/>
            <person name="Pajuelo D."/>
            <person name="Ebbesson L."/>
            <person name="Teles M."/>
            <person name="MacKenzie S."/>
            <person name="Amaro C."/>
        </authorList>
    </citation>
    <scope>NUCLEOTIDE SEQUENCE</scope>
</reference>
<evidence type="ECO:0000313" key="1">
    <source>
        <dbReference type="EMBL" id="JAH66355.1"/>
    </source>
</evidence>